<comment type="caution">
    <text evidence="2">The sequence shown here is derived from an EMBL/GenBank/DDBJ whole genome shotgun (WGS) entry which is preliminary data.</text>
</comment>
<evidence type="ECO:0008006" key="4">
    <source>
        <dbReference type="Google" id="ProtNLM"/>
    </source>
</evidence>
<keyword evidence="3" id="KW-1185">Reference proteome</keyword>
<dbReference type="EMBL" id="CAXAMN010006402">
    <property type="protein sequence ID" value="CAK9017476.1"/>
    <property type="molecule type" value="Genomic_DNA"/>
</dbReference>
<gene>
    <name evidence="2" type="ORF">CCMP2556_LOCUS12886</name>
</gene>
<protein>
    <recommendedName>
        <fullName evidence="4">PARP</fullName>
    </recommendedName>
</protein>
<accession>A0ABP0JSN9</accession>
<proteinExistence type="predicted"/>
<organism evidence="2 3">
    <name type="scientific">Durusdinium trenchii</name>
    <dbReference type="NCBI Taxonomy" id="1381693"/>
    <lineage>
        <taxon>Eukaryota</taxon>
        <taxon>Sar</taxon>
        <taxon>Alveolata</taxon>
        <taxon>Dinophyceae</taxon>
        <taxon>Suessiales</taxon>
        <taxon>Symbiodiniaceae</taxon>
        <taxon>Durusdinium</taxon>
    </lineage>
</organism>
<evidence type="ECO:0000313" key="3">
    <source>
        <dbReference type="Proteomes" id="UP001642484"/>
    </source>
</evidence>
<evidence type="ECO:0000313" key="2">
    <source>
        <dbReference type="EMBL" id="CAK9017476.1"/>
    </source>
</evidence>
<reference evidence="2 3" key="1">
    <citation type="submission" date="2024-02" db="EMBL/GenBank/DDBJ databases">
        <authorList>
            <person name="Chen Y."/>
            <person name="Shah S."/>
            <person name="Dougan E. K."/>
            <person name="Thang M."/>
            <person name="Chan C."/>
        </authorList>
    </citation>
    <scope>NUCLEOTIDE SEQUENCE [LARGE SCALE GENOMIC DNA]</scope>
</reference>
<feature type="region of interest" description="Disordered" evidence="1">
    <location>
        <begin position="1"/>
        <end position="23"/>
    </location>
</feature>
<dbReference type="SUPFAM" id="SSF56399">
    <property type="entry name" value="ADP-ribosylation"/>
    <property type="match status" value="1"/>
</dbReference>
<dbReference type="Proteomes" id="UP001642484">
    <property type="component" value="Unassembled WGS sequence"/>
</dbReference>
<name>A0ABP0JSN9_9DINO</name>
<sequence>MADCETSDLTDQTASLSSRPPKRRKLPVNYKWLRRACPESSDVAKSAKALKMVFETNLDCCLEALASTRANHEAPAPQRLEKLHVSWANLLNKTYQKCAESVMKELGQVKLEPVYPELNVQEGFLSARKTYESVTTYTYHGTKQQNIDSISHTGLLMPGIGGHTVKNGSAHGVGIYTARLGSAGLSRGFCDSDQMFLCGVCDPSVPVPTSETDHKPTWKPSSTIVQTQFPKRQPVPPRAANKKFELHRKSDEVIHVGDAVVTFKQNLVVPLFRGALD</sequence>
<evidence type="ECO:0000256" key="1">
    <source>
        <dbReference type="SAM" id="MobiDB-lite"/>
    </source>
</evidence>
<feature type="compositionally biased region" description="Polar residues" evidence="1">
    <location>
        <begin position="9"/>
        <end position="18"/>
    </location>
</feature>
<dbReference type="Gene3D" id="3.90.228.10">
    <property type="match status" value="1"/>
</dbReference>